<keyword evidence="1" id="KW-0472">Membrane</keyword>
<sequence length="406" mass="44422">MKYKEYIAFTIVLLTGIILCFFPPTSGLGTYILWGMGISFLTSIILDGGINENTFLEAAFGGLLGIFGLGIAGSVSKGLATGFGQRLIMGVKNSKILGSVLRGGQKLASRLPAPIQKIFTKTGFISSVEGTGTTIADDLLHGRKINWKNAILAGFFGAGAVGFVHFAQPVVNKAFGSLEPFLVRTPIVKNLITKVDDCIAVRQTGGYHAFFLAVNPNCIDTGITDVLKSDLKKWREKVRTDLDTIAVARTDIEGLENEVFEGASPGVITAAPKEAGLKPLDEEIPDRPIKAPFEGKRNQRFTRHAEEMVINKFVYAVDKKYQDPQLVKGKLYIHQSNTGGVCPNCKAGFGRNPNTVKGVLYQLSKRYPNLEIIVSSEIKKGQKVTKSHFFIVKDGKQYEYPKDRRQ</sequence>
<dbReference type="Proteomes" id="UP000538292">
    <property type="component" value="Unassembled WGS sequence"/>
</dbReference>
<feature type="transmembrane region" description="Helical" evidence="1">
    <location>
        <begin position="58"/>
        <end position="80"/>
    </location>
</feature>
<organism evidence="2 3">
    <name type="scientific">Thermoactinomyces mirandus</name>
    <dbReference type="NCBI Taxonomy" id="2756294"/>
    <lineage>
        <taxon>Bacteria</taxon>
        <taxon>Bacillati</taxon>
        <taxon>Bacillota</taxon>
        <taxon>Bacilli</taxon>
        <taxon>Bacillales</taxon>
        <taxon>Thermoactinomycetaceae</taxon>
        <taxon>Thermoactinomyces</taxon>
    </lineage>
</organism>
<comment type="caution">
    <text evidence="2">The sequence shown here is derived from an EMBL/GenBank/DDBJ whole genome shotgun (WGS) entry which is preliminary data.</text>
</comment>
<dbReference type="EMBL" id="JACEOL010000051">
    <property type="protein sequence ID" value="MBA4603391.1"/>
    <property type="molecule type" value="Genomic_DNA"/>
</dbReference>
<dbReference type="RefSeq" id="WP_181741867.1">
    <property type="nucleotide sequence ID" value="NZ_JACEOL010000051.1"/>
</dbReference>
<gene>
    <name evidence="2" type="ORF">H2C83_13945</name>
</gene>
<evidence type="ECO:0000313" key="3">
    <source>
        <dbReference type="Proteomes" id="UP000538292"/>
    </source>
</evidence>
<keyword evidence="3" id="KW-1185">Reference proteome</keyword>
<keyword evidence="1" id="KW-0812">Transmembrane</keyword>
<reference evidence="2 3" key="1">
    <citation type="submission" date="2020-07" db="EMBL/GenBank/DDBJ databases">
        <title>Thermoactinomyces phylogeny.</title>
        <authorList>
            <person name="Dunlap C."/>
        </authorList>
    </citation>
    <scope>NUCLEOTIDE SEQUENCE [LARGE SCALE GENOMIC DNA]</scope>
    <source>
        <strain evidence="2 3">AMNI-1</strain>
    </source>
</reference>
<evidence type="ECO:0000256" key="1">
    <source>
        <dbReference type="SAM" id="Phobius"/>
    </source>
</evidence>
<name>A0A7W1XUE5_9BACL</name>
<dbReference type="AlphaFoldDB" id="A0A7W1XUE5"/>
<feature type="transmembrane region" description="Helical" evidence="1">
    <location>
        <begin position="150"/>
        <end position="167"/>
    </location>
</feature>
<evidence type="ECO:0000313" key="2">
    <source>
        <dbReference type="EMBL" id="MBA4603391.1"/>
    </source>
</evidence>
<accession>A0A7W1XUE5</accession>
<keyword evidence="1" id="KW-1133">Transmembrane helix</keyword>
<protein>
    <submittedName>
        <fullName evidence="2">Uncharacterized protein</fullName>
    </submittedName>
</protein>
<proteinExistence type="predicted"/>